<evidence type="ECO:0000313" key="4">
    <source>
        <dbReference type="EMBL" id="MFC7747758.1"/>
    </source>
</evidence>
<keyword evidence="1" id="KW-0238">DNA-binding</keyword>
<dbReference type="PROSITE" id="PS51500">
    <property type="entry name" value="SIN"/>
    <property type="match status" value="1"/>
</dbReference>
<dbReference type="Pfam" id="PF01381">
    <property type="entry name" value="HTH_3"/>
    <property type="match status" value="1"/>
</dbReference>
<protein>
    <submittedName>
        <fullName evidence="4">Helix-turn-helix domain-containing protein</fullName>
    </submittedName>
</protein>
<dbReference type="InterPro" id="IPR010982">
    <property type="entry name" value="Lambda_DNA-bd_dom_sf"/>
</dbReference>
<dbReference type="PROSITE" id="PS50943">
    <property type="entry name" value="HTH_CROC1"/>
    <property type="match status" value="1"/>
</dbReference>
<dbReference type="EMBL" id="JBHTGR010000055">
    <property type="protein sequence ID" value="MFC7747758.1"/>
    <property type="molecule type" value="Genomic_DNA"/>
</dbReference>
<feature type="domain" description="HTH cro/C1-type" evidence="2">
    <location>
        <begin position="6"/>
        <end position="61"/>
    </location>
</feature>
<evidence type="ECO:0000259" key="3">
    <source>
        <dbReference type="PROSITE" id="PS51500"/>
    </source>
</evidence>
<dbReference type="RefSeq" id="WP_382360032.1">
    <property type="nucleotide sequence ID" value="NZ_JBHTGR010000055.1"/>
</dbReference>
<sequence length="108" mass="12389">MIGAKIRQMRQARGMSLSELAEEASVAKSYLSAIERNLQTNPSILFVEKISMVLDVSVDILIRKDANIDSQPLDSEWLQIFRDARDSGVPKERLEECLAFYKWRDQQS</sequence>
<proteinExistence type="predicted"/>
<evidence type="ECO:0000256" key="1">
    <source>
        <dbReference type="ARBA" id="ARBA00023125"/>
    </source>
</evidence>
<gene>
    <name evidence="4" type="ORF">ACFQU8_11230</name>
</gene>
<name>A0ABW2UWX4_9BACI</name>
<keyword evidence="5" id="KW-1185">Reference proteome</keyword>
<dbReference type="Proteomes" id="UP001596620">
    <property type="component" value="Unassembled WGS sequence"/>
</dbReference>
<dbReference type="SUPFAM" id="SSF47406">
    <property type="entry name" value="SinR repressor dimerisation domain-like"/>
    <property type="match status" value="1"/>
</dbReference>
<reference evidence="5" key="1">
    <citation type="journal article" date="2019" name="Int. J. Syst. Evol. Microbiol.">
        <title>The Global Catalogue of Microorganisms (GCM) 10K type strain sequencing project: providing services to taxonomists for standard genome sequencing and annotation.</title>
        <authorList>
            <consortium name="The Broad Institute Genomics Platform"/>
            <consortium name="The Broad Institute Genome Sequencing Center for Infectious Disease"/>
            <person name="Wu L."/>
            <person name="Ma J."/>
        </authorList>
    </citation>
    <scope>NUCLEOTIDE SEQUENCE [LARGE SCALE GENOMIC DNA]</scope>
    <source>
        <strain evidence="5">JCM 30234</strain>
    </source>
</reference>
<evidence type="ECO:0000259" key="2">
    <source>
        <dbReference type="PROSITE" id="PS50943"/>
    </source>
</evidence>
<dbReference type="InterPro" id="IPR001387">
    <property type="entry name" value="Cro/C1-type_HTH"/>
</dbReference>
<organism evidence="4 5">
    <name type="scientific">Lentibacillus kimchii</name>
    <dbReference type="NCBI Taxonomy" id="1542911"/>
    <lineage>
        <taxon>Bacteria</taxon>
        <taxon>Bacillati</taxon>
        <taxon>Bacillota</taxon>
        <taxon>Bacilli</taxon>
        <taxon>Bacillales</taxon>
        <taxon>Bacillaceae</taxon>
        <taxon>Lentibacillus</taxon>
    </lineage>
</organism>
<dbReference type="Gene3D" id="1.10.260.40">
    <property type="entry name" value="lambda repressor-like DNA-binding domains"/>
    <property type="match status" value="1"/>
</dbReference>
<dbReference type="SUPFAM" id="SSF47413">
    <property type="entry name" value="lambda repressor-like DNA-binding domains"/>
    <property type="match status" value="1"/>
</dbReference>
<evidence type="ECO:0000313" key="5">
    <source>
        <dbReference type="Proteomes" id="UP001596620"/>
    </source>
</evidence>
<dbReference type="InterPro" id="IPR010981">
    <property type="entry name" value="SinR/SinI_dimer_dom"/>
</dbReference>
<dbReference type="CDD" id="cd00093">
    <property type="entry name" value="HTH_XRE"/>
    <property type="match status" value="1"/>
</dbReference>
<feature type="domain" description="Sin" evidence="3">
    <location>
        <begin position="64"/>
        <end position="102"/>
    </location>
</feature>
<dbReference type="PANTHER" id="PTHR46797">
    <property type="entry name" value="HTH-TYPE TRANSCRIPTIONAL REGULATOR"/>
    <property type="match status" value="1"/>
</dbReference>
<comment type="caution">
    <text evidence="4">The sequence shown here is derived from an EMBL/GenBank/DDBJ whole genome shotgun (WGS) entry which is preliminary data.</text>
</comment>
<dbReference type="PANTHER" id="PTHR46797:SF13">
    <property type="entry name" value="HTH-TYPE TRANSCRIPTIONAL REGULATOR SINR"/>
    <property type="match status" value="1"/>
</dbReference>
<accession>A0ABW2UWX4</accession>
<dbReference type="InterPro" id="IPR050807">
    <property type="entry name" value="TransReg_Diox_bact_type"/>
</dbReference>
<dbReference type="InterPro" id="IPR036281">
    <property type="entry name" value="SinR/SinI_dimer_dom_sf"/>
</dbReference>
<dbReference type="SMART" id="SM00530">
    <property type="entry name" value="HTH_XRE"/>
    <property type="match status" value="1"/>
</dbReference>